<gene>
    <name evidence="10" type="primary">CSON003427</name>
</gene>
<evidence type="ECO:0000256" key="4">
    <source>
        <dbReference type="ARBA" id="ARBA00023015"/>
    </source>
</evidence>
<dbReference type="PANTHER" id="PTHR12434">
    <property type="entry name" value="MEDIATOR OF RNA POLYMERASE II TRANSCRIPTION SUBUNIT 22"/>
    <property type="match status" value="1"/>
</dbReference>
<evidence type="ECO:0000313" key="9">
    <source>
        <dbReference type="EMBL" id="SSX11645.1"/>
    </source>
</evidence>
<dbReference type="AlphaFoldDB" id="A0A336MMI5"/>
<reference evidence="10" key="2">
    <citation type="submission" date="2018-07" db="EMBL/GenBank/DDBJ databases">
        <authorList>
            <person name="Quirk P.G."/>
            <person name="Krulwich T.A."/>
        </authorList>
    </citation>
    <scope>NUCLEOTIDE SEQUENCE</scope>
</reference>
<dbReference type="Pfam" id="PF06179">
    <property type="entry name" value="Med22"/>
    <property type="match status" value="1"/>
</dbReference>
<dbReference type="GO" id="GO:0016592">
    <property type="term" value="C:mediator complex"/>
    <property type="evidence" value="ECO:0007669"/>
    <property type="project" value="InterPro"/>
</dbReference>
<evidence type="ECO:0000256" key="5">
    <source>
        <dbReference type="ARBA" id="ARBA00023163"/>
    </source>
</evidence>
<proteinExistence type="inferred from homology"/>
<evidence type="ECO:0000256" key="7">
    <source>
        <dbReference type="ARBA" id="ARBA00025687"/>
    </source>
</evidence>
<evidence type="ECO:0000256" key="8">
    <source>
        <dbReference type="ARBA" id="ARBA00031962"/>
    </source>
</evidence>
<dbReference type="EMBL" id="UFQS01001622">
    <property type="protein sequence ID" value="SSX11645.1"/>
    <property type="molecule type" value="Genomic_DNA"/>
</dbReference>
<keyword evidence="6" id="KW-0539">Nucleus</keyword>
<reference evidence="9" key="1">
    <citation type="submission" date="2018-04" db="EMBL/GenBank/DDBJ databases">
        <authorList>
            <person name="Go L.Y."/>
            <person name="Mitchell J.A."/>
        </authorList>
    </citation>
    <scope>NUCLEOTIDE SEQUENCE</scope>
    <source>
        <tissue evidence="9">Whole organism</tissue>
    </source>
</reference>
<sequence>MLKNLPHSKETLLKSYNTRLKEDIKSMLDNFEEIIKLAKGESTSQLSKVVQCEQDLYEMEVHAANIVRAGESLIKLVSDIKQYLILNDFYTVNEAITQSSQLYRTTQQDRDSKLLNLRDDIAIDLYDLEEEYYTSAHK</sequence>
<name>A0A336MMI5_CULSO</name>
<comment type="subcellular location">
    <subcellularLocation>
        <location evidence="1">Nucleus</location>
    </subcellularLocation>
</comment>
<evidence type="ECO:0000256" key="3">
    <source>
        <dbReference type="ARBA" id="ARBA00019695"/>
    </source>
</evidence>
<organism evidence="10">
    <name type="scientific">Culicoides sonorensis</name>
    <name type="common">Biting midge</name>
    <dbReference type="NCBI Taxonomy" id="179676"/>
    <lineage>
        <taxon>Eukaryota</taxon>
        <taxon>Metazoa</taxon>
        <taxon>Ecdysozoa</taxon>
        <taxon>Arthropoda</taxon>
        <taxon>Hexapoda</taxon>
        <taxon>Insecta</taxon>
        <taxon>Pterygota</taxon>
        <taxon>Neoptera</taxon>
        <taxon>Endopterygota</taxon>
        <taxon>Diptera</taxon>
        <taxon>Nematocera</taxon>
        <taxon>Chironomoidea</taxon>
        <taxon>Ceratopogonidae</taxon>
        <taxon>Ceratopogoninae</taxon>
        <taxon>Culicoides</taxon>
        <taxon>Monoculicoides</taxon>
    </lineage>
</organism>
<comment type="similarity">
    <text evidence="2">Belongs to the Mediator complex subunit 22 family.</text>
</comment>
<dbReference type="GO" id="GO:0006357">
    <property type="term" value="P:regulation of transcription by RNA polymerase II"/>
    <property type="evidence" value="ECO:0007669"/>
    <property type="project" value="InterPro"/>
</dbReference>
<dbReference type="InterPro" id="IPR009332">
    <property type="entry name" value="Med22"/>
</dbReference>
<accession>A0A336MMI5</accession>
<keyword evidence="5" id="KW-0804">Transcription</keyword>
<evidence type="ECO:0000313" key="10">
    <source>
        <dbReference type="EMBL" id="SSX31210.1"/>
    </source>
</evidence>
<protein>
    <recommendedName>
        <fullName evidence="3">Mediator of RNA polymerase II transcription subunit 22</fullName>
    </recommendedName>
    <alternativeName>
        <fullName evidence="8">Mediator complex subunit 22</fullName>
    </alternativeName>
</protein>
<dbReference type="GO" id="GO:0003712">
    <property type="term" value="F:transcription coregulator activity"/>
    <property type="evidence" value="ECO:0007669"/>
    <property type="project" value="InterPro"/>
</dbReference>
<comment type="function">
    <text evidence="7">Component of the Mediator complex, a coactivator involved in the regulated transcription of nearly all RNA polymerase II-dependent genes. Mediator functions as a bridge to convey information from gene-specific regulatory proteins to the basal RNA polymerase II transcription machinery. Mediator is recruited to promoters by direct interactions with regulatory proteins and serves as a scaffold for the assembly of a functional preinitiation complex with RNA polymerase II and the general transcription factors.</text>
</comment>
<evidence type="ECO:0000256" key="1">
    <source>
        <dbReference type="ARBA" id="ARBA00004123"/>
    </source>
</evidence>
<keyword evidence="4" id="KW-0805">Transcription regulation</keyword>
<dbReference type="PANTHER" id="PTHR12434:SF6">
    <property type="entry name" value="MEDIATOR OF RNA POLYMERASE II TRANSCRIPTION SUBUNIT 22"/>
    <property type="match status" value="1"/>
</dbReference>
<dbReference type="EMBL" id="UFQT01001622">
    <property type="protein sequence ID" value="SSX31210.1"/>
    <property type="molecule type" value="Genomic_DNA"/>
</dbReference>
<evidence type="ECO:0000256" key="6">
    <source>
        <dbReference type="ARBA" id="ARBA00023242"/>
    </source>
</evidence>
<evidence type="ECO:0000256" key="2">
    <source>
        <dbReference type="ARBA" id="ARBA00005942"/>
    </source>
</evidence>
<dbReference type="VEuPathDB" id="VectorBase:CSON003427"/>